<feature type="repeat" description="PPR" evidence="3">
    <location>
        <begin position="397"/>
        <end position="431"/>
    </location>
</feature>
<organism evidence="4 5">
    <name type="scientific">Carpinus fangiana</name>
    <dbReference type="NCBI Taxonomy" id="176857"/>
    <lineage>
        <taxon>Eukaryota</taxon>
        <taxon>Viridiplantae</taxon>
        <taxon>Streptophyta</taxon>
        <taxon>Embryophyta</taxon>
        <taxon>Tracheophyta</taxon>
        <taxon>Spermatophyta</taxon>
        <taxon>Magnoliopsida</taxon>
        <taxon>eudicotyledons</taxon>
        <taxon>Gunneridae</taxon>
        <taxon>Pentapetalae</taxon>
        <taxon>rosids</taxon>
        <taxon>fabids</taxon>
        <taxon>Fagales</taxon>
        <taxon>Betulaceae</taxon>
        <taxon>Carpinus</taxon>
    </lineage>
</organism>
<feature type="repeat" description="PPR" evidence="3">
    <location>
        <begin position="432"/>
        <end position="466"/>
    </location>
</feature>
<dbReference type="Proteomes" id="UP000327013">
    <property type="component" value="Chromosome 3"/>
</dbReference>
<sequence length="641" mass="71333">MKSSATELASRISRALISASNHTKPTRAWTPSLEHTLHGLGCRDSLTPPLVAQVIDPFLLTHHSLALGFFNWASQQPGFSHTSLTYQSVLKSLSLYRQFSAIDNLLKQVRARKISLSSSVYRCLIASAIIGKKTHNAFLVFSEVSSVIQEIGPEVCNSLLAALASDGYLEYAEQVFEKMVVRGVSLSTLGFGVFIWRFSRNGEVDRGLTVLDEVRRGNSEINGSIIVVLIVHGLCQASRVSEAYWVLDELRSRGCKPDFMAYRIVTEGFRAMGSAVDIEKVLKKKRKLGVAPRTSDYREFIFALVSERRIWEAKELGKVIVGGNFPIEEDVLNVLTGSVSAIDPSSAIMFFKFMVGKERFPTLLTLSNLSRNLCKHGKTEELLEVFRLLSFHDYFKDLESYNMMISFLCKAGRVKEAYGVLQEIKKNGLGPDVSSYNSLMEGCCREDLLRPAKRLWDEMFANGCGGNLKTYNILIQKFSEIGQVEEAQRLFYHMLEKGVLPDGTTYTSLLGGLSQEKKLEAAIEVFNKSVKQDVVLAQTILSTFILFLCRGGHFEAASKLLCDLTCDIGHPDSHVILLKCLADAREYTAAIEHIKQVGKASPSMLQDIFSELLVSLSSSSKPEPISQLLHAMQEMSGFQKL</sequence>
<dbReference type="InterPro" id="IPR002885">
    <property type="entry name" value="PPR_rpt"/>
</dbReference>
<dbReference type="NCBIfam" id="TIGR00756">
    <property type="entry name" value="PPR"/>
    <property type="match status" value="6"/>
</dbReference>
<dbReference type="SUPFAM" id="SSF81901">
    <property type="entry name" value="HCP-like"/>
    <property type="match status" value="1"/>
</dbReference>
<evidence type="ECO:0000256" key="3">
    <source>
        <dbReference type="PROSITE-ProRule" id="PRU00708"/>
    </source>
</evidence>
<evidence type="ECO:0000256" key="1">
    <source>
        <dbReference type="ARBA" id="ARBA00007626"/>
    </source>
</evidence>
<name>A0A5N6QWH6_9ROSI</name>
<accession>A0A5N6QWH6</accession>
<gene>
    <name evidence="4" type="ORF">FH972_007204</name>
</gene>
<feature type="repeat" description="PPR" evidence="3">
    <location>
        <begin position="467"/>
        <end position="501"/>
    </location>
</feature>
<keyword evidence="2" id="KW-0677">Repeat</keyword>
<dbReference type="Pfam" id="PF13041">
    <property type="entry name" value="PPR_2"/>
    <property type="match status" value="2"/>
</dbReference>
<dbReference type="PANTHER" id="PTHR47941">
    <property type="entry name" value="PENTATRICOPEPTIDE REPEAT-CONTAINING PROTEIN 3, MITOCHONDRIAL"/>
    <property type="match status" value="1"/>
</dbReference>
<feature type="repeat" description="PPR" evidence="3">
    <location>
        <begin position="223"/>
        <end position="257"/>
    </location>
</feature>
<dbReference type="EMBL" id="CM017323">
    <property type="protein sequence ID" value="KAE8021300.1"/>
    <property type="molecule type" value="Genomic_DNA"/>
</dbReference>
<evidence type="ECO:0000313" key="5">
    <source>
        <dbReference type="Proteomes" id="UP000327013"/>
    </source>
</evidence>
<reference evidence="4 5" key="1">
    <citation type="submission" date="2019-06" db="EMBL/GenBank/DDBJ databases">
        <title>A chromosomal-level reference genome of Carpinus fangiana (Coryloideae, Betulaceae).</title>
        <authorList>
            <person name="Yang X."/>
            <person name="Wang Z."/>
            <person name="Zhang L."/>
            <person name="Hao G."/>
            <person name="Liu J."/>
            <person name="Yang Y."/>
        </authorList>
    </citation>
    <scope>NUCLEOTIDE SEQUENCE [LARGE SCALE GENOMIC DNA]</scope>
    <source>
        <strain evidence="4">Cfa_2016G</strain>
        <tissue evidence="4">Leaf</tissue>
    </source>
</reference>
<feature type="repeat" description="PPR" evidence="3">
    <location>
        <begin position="152"/>
        <end position="186"/>
    </location>
</feature>
<dbReference type="PROSITE" id="PS51375">
    <property type="entry name" value="PPR"/>
    <property type="match status" value="6"/>
</dbReference>
<comment type="similarity">
    <text evidence="1">Belongs to the PPR family. P subfamily.</text>
</comment>
<dbReference type="InterPro" id="IPR011990">
    <property type="entry name" value="TPR-like_helical_dom_sf"/>
</dbReference>
<dbReference type="Pfam" id="PF01535">
    <property type="entry name" value="PPR"/>
    <property type="match status" value="2"/>
</dbReference>
<protein>
    <recommendedName>
        <fullName evidence="6">Pentacotripeptide-repeat region of PRORP domain-containing protein</fullName>
    </recommendedName>
</protein>
<evidence type="ECO:0000313" key="4">
    <source>
        <dbReference type="EMBL" id="KAE8021300.1"/>
    </source>
</evidence>
<keyword evidence="5" id="KW-1185">Reference proteome</keyword>
<proteinExistence type="inferred from homology"/>
<dbReference type="Gene3D" id="1.25.40.10">
    <property type="entry name" value="Tetratricopeptide repeat domain"/>
    <property type="match status" value="4"/>
</dbReference>
<evidence type="ECO:0000256" key="2">
    <source>
        <dbReference type="ARBA" id="ARBA00022737"/>
    </source>
</evidence>
<dbReference type="AlphaFoldDB" id="A0A5N6QWH6"/>
<dbReference type="OrthoDB" id="185373at2759"/>
<evidence type="ECO:0008006" key="6">
    <source>
        <dbReference type="Google" id="ProtNLM"/>
    </source>
</evidence>
<feature type="repeat" description="PPR" evidence="3">
    <location>
        <begin position="502"/>
        <end position="536"/>
    </location>
</feature>